<name>R7QGH9_CHOCR</name>
<evidence type="ECO:0000313" key="2">
    <source>
        <dbReference type="Proteomes" id="UP000012073"/>
    </source>
</evidence>
<dbReference type="Gramene" id="CDF37199">
    <property type="protein sequence ID" value="CDF37199"/>
    <property type="gene ID" value="CHC_T00005155001"/>
</dbReference>
<dbReference type="RefSeq" id="XP_005717018.1">
    <property type="nucleotide sequence ID" value="XM_005716961.1"/>
</dbReference>
<dbReference type="Proteomes" id="UP000012073">
    <property type="component" value="Unassembled WGS sequence"/>
</dbReference>
<reference evidence="2" key="1">
    <citation type="journal article" date="2013" name="Proc. Natl. Acad. Sci. U.S.A.">
        <title>Genome structure and metabolic features in the red seaweed Chondrus crispus shed light on evolution of the Archaeplastida.</title>
        <authorList>
            <person name="Collen J."/>
            <person name="Porcel B."/>
            <person name="Carre W."/>
            <person name="Ball S.G."/>
            <person name="Chaparro C."/>
            <person name="Tonon T."/>
            <person name="Barbeyron T."/>
            <person name="Michel G."/>
            <person name="Noel B."/>
            <person name="Valentin K."/>
            <person name="Elias M."/>
            <person name="Artiguenave F."/>
            <person name="Arun A."/>
            <person name="Aury J.M."/>
            <person name="Barbosa-Neto J.F."/>
            <person name="Bothwell J.H."/>
            <person name="Bouget F.Y."/>
            <person name="Brillet L."/>
            <person name="Cabello-Hurtado F."/>
            <person name="Capella-Gutierrez S."/>
            <person name="Charrier B."/>
            <person name="Cladiere L."/>
            <person name="Cock J.M."/>
            <person name="Coelho S.M."/>
            <person name="Colleoni C."/>
            <person name="Czjzek M."/>
            <person name="Da Silva C."/>
            <person name="Delage L."/>
            <person name="Denoeud F."/>
            <person name="Deschamps P."/>
            <person name="Dittami S.M."/>
            <person name="Gabaldon T."/>
            <person name="Gachon C.M."/>
            <person name="Groisillier A."/>
            <person name="Herve C."/>
            <person name="Jabbari K."/>
            <person name="Katinka M."/>
            <person name="Kloareg B."/>
            <person name="Kowalczyk N."/>
            <person name="Labadie K."/>
            <person name="Leblanc C."/>
            <person name="Lopez P.J."/>
            <person name="McLachlan D.H."/>
            <person name="Meslet-Cladiere L."/>
            <person name="Moustafa A."/>
            <person name="Nehr Z."/>
            <person name="Nyvall Collen P."/>
            <person name="Panaud O."/>
            <person name="Partensky F."/>
            <person name="Poulain J."/>
            <person name="Rensing S.A."/>
            <person name="Rousvoal S."/>
            <person name="Samson G."/>
            <person name="Symeonidi A."/>
            <person name="Weissenbach J."/>
            <person name="Zambounis A."/>
            <person name="Wincker P."/>
            <person name="Boyen C."/>
        </authorList>
    </citation>
    <scope>NUCLEOTIDE SEQUENCE [LARGE SCALE GENOMIC DNA]</scope>
    <source>
        <strain evidence="2">cv. Stackhouse</strain>
    </source>
</reference>
<dbReference type="GeneID" id="17324716"/>
<gene>
    <name evidence="1" type="ORF">CHC_T00005155001</name>
</gene>
<proteinExistence type="predicted"/>
<sequence length="38" mass="3826">MVKNINSAICILSAVNWSSSGRSHAAGITQPGVQGSSP</sequence>
<evidence type="ECO:0000313" key="1">
    <source>
        <dbReference type="EMBL" id="CDF37199.1"/>
    </source>
</evidence>
<keyword evidence="2" id="KW-1185">Reference proteome</keyword>
<dbReference type="AlphaFoldDB" id="R7QGH9"/>
<dbReference type="KEGG" id="ccp:CHC_T00005155001"/>
<accession>R7QGH9</accession>
<dbReference type="EMBL" id="HG001818">
    <property type="protein sequence ID" value="CDF37199.1"/>
    <property type="molecule type" value="Genomic_DNA"/>
</dbReference>
<organism evidence="1 2">
    <name type="scientific">Chondrus crispus</name>
    <name type="common">Carrageen Irish moss</name>
    <name type="synonym">Polymorpha crispa</name>
    <dbReference type="NCBI Taxonomy" id="2769"/>
    <lineage>
        <taxon>Eukaryota</taxon>
        <taxon>Rhodophyta</taxon>
        <taxon>Florideophyceae</taxon>
        <taxon>Rhodymeniophycidae</taxon>
        <taxon>Gigartinales</taxon>
        <taxon>Gigartinaceae</taxon>
        <taxon>Chondrus</taxon>
    </lineage>
</organism>
<protein>
    <submittedName>
        <fullName evidence="1">Uncharacterized protein</fullName>
    </submittedName>
</protein>